<feature type="transmembrane region" description="Helical" evidence="7">
    <location>
        <begin position="78"/>
        <end position="101"/>
    </location>
</feature>
<comment type="similarity">
    <text evidence="7">Belongs to the binding-protein-dependent transport system permease family.</text>
</comment>
<organism evidence="8 9">
    <name type="scientific">Piscinibacter gummiphilus</name>
    <dbReference type="NCBI Taxonomy" id="946333"/>
    <lineage>
        <taxon>Bacteria</taxon>
        <taxon>Pseudomonadati</taxon>
        <taxon>Pseudomonadota</taxon>
        <taxon>Betaproteobacteria</taxon>
        <taxon>Burkholderiales</taxon>
        <taxon>Sphaerotilaceae</taxon>
        <taxon>Piscinibacter</taxon>
    </lineage>
</organism>
<gene>
    <name evidence="8" type="ORF">A4W93_14350</name>
</gene>
<evidence type="ECO:0000313" key="9">
    <source>
        <dbReference type="Proteomes" id="UP000193427"/>
    </source>
</evidence>
<keyword evidence="3" id="KW-1003">Cell membrane</keyword>
<evidence type="ECO:0000256" key="3">
    <source>
        <dbReference type="ARBA" id="ARBA00022475"/>
    </source>
</evidence>
<feature type="transmembrane region" description="Helical" evidence="7">
    <location>
        <begin position="12"/>
        <end position="38"/>
    </location>
</feature>
<feature type="transmembrane region" description="Helical" evidence="7">
    <location>
        <begin position="245"/>
        <end position="266"/>
    </location>
</feature>
<dbReference type="GO" id="GO:0055085">
    <property type="term" value="P:transmembrane transport"/>
    <property type="evidence" value="ECO:0007669"/>
    <property type="project" value="InterPro"/>
</dbReference>
<keyword evidence="2 7" id="KW-0813">Transport</keyword>
<evidence type="ECO:0000256" key="4">
    <source>
        <dbReference type="ARBA" id="ARBA00022692"/>
    </source>
</evidence>
<proteinExistence type="inferred from homology"/>
<comment type="subcellular location">
    <subcellularLocation>
        <location evidence="1 7">Cell membrane</location>
        <topology evidence="1 7">Multi-pass membrane protein</topology>
    </subcellularLocation>
</comment>
<evidence type="ECO:0000256" key="7">
    <source>
        <dbReference type="RuleBase" id="RU363032"/>
    </source>
</evidence>
<evidence type="ECO:0000256" key="6">
    <source>
        <dbReference type="ARBA" id="ARBA00023136"/>
    </source>
</evidence>
<dbReference type="PROSITE" id="PS50928">
    <property type="entry name" value="ABC_TM1"/>
    <property type="match status" value="1"/>
</dbReference>
<dbReference type="SUPFAM" id="SSF161098">
    <property type="entry name" value="MetI-like"/>
    <property type="match status" value="1"/>
</dbReference>
<accession>A0A1W6L9S7</accession>
<dbReference type="KEGG" id="rgu:A4W93_14350"/>
<evidence type="ECO:0000313" key="8">
    <source>
        <dbReference type="EMBL" id="ARN20980.1"/>
    </source>
</evidence>
<keyword evidence="9" id="KW-1185">Reference proteome</keyword>
<dbReference type="STRING" id="946333.A4W93_14350"/>
<keyword evidence="4 7" id="KW-0812">Transmembrane</keyword>
<sequence>MSTTFKHSSLAANGVAYGIVLGGALIMLAPFYFMFVFATHSDREILSLPPPLWFGDNFMANVRLLVEKLPFFWHNLGWSLYVAVAVTAANLFLCSLAGYAFAMFEFRFKDKLFLFVMATMLLPAFVGMIPTVITMSWLGWLNQPKALIVPAACTALGVFMMRQYITSAIPRDLIDAARIDGCGEFGIFFRIVLPLITPALGTLGLVTFIGSWNNFMGPLIVMRDMEMFTVPLALRALQGTGQTPWGAICAGSSIAVLPLLVMFVMASRRLIEGLTAGAVKA</sequence>
<dbReference type="CDD" id="cd06261">
    <property type="entry name" value="TM_PBP2"/>
    <property type="match status" value="1"/>
</dbReference>
<feature type="transmembrane region" description="Helical" evidence="7">
    <location>
        <begin position="146"/>
        <end position="165"/>
    </location>
</feature>
<dbReference type="EMBL" id="CP015118">
    <property type="protein sequence ID" value="ARN20980.1"/>
    <property type="molecule type" value="Genomic_DNA"/>
</dbReference>
<reference evidence="8 9" key="1">
    <citation type="submission" date="2016-04" db="EMBL/GenBank/DDBJ databases">
        <title>Complete genome sequence of natural rubber-degrading, novel Gram-negative bacterium, Rhizobacter gummiphilus strain NS21.</title>
        <authorList>
            <person name="Tabata M."/>
            <person name="Kasai D."/>
            <person name="Fukuda M."/>
        </authorList>
    </citation>
    <scope>NUCLEOTIDE SEQUENCE [LARGE SCALE GENOMIC DNA]</scope>
    <source>
        <strain evidence="8 9">NS21</strain>
    </source>
</reference>
<dbReference type="OrthoDB" id="369039at2"/>
<dbReference type="Pfam" id="PF00528">
    <property type="entry name" value="BPD_transp_1"/>
    <property type="match status" value="1"/>
</dbReference>
<dbReference type="PANTHER" id="PTHR43744:SF12">
    <property type="entry name" value="ABC TRANSPORTER PERMEASE PROTEIN MG189-RELATED"/>
    <property type="match status" value="1"/>
</dbReference>
<feature type="transmembrane region" description="Helical" evidence="7">
    <location>
        <begin position="185"/>
        <end position="209"/>
    </location>
</feature>
<protein>
    <submittedName>
        <fullName evidence="8">Sugar ABC transporter permease</fullName>
    </submittedName>
</protein>
<dbReference type="GO" id="GO:0005886">
    <property type="term" value="C:plasma membrane"/>
    <property type="evidence" value="ECO:0007669"/>
    <property type="project" value="UniProtKB-SubCell"/>
</dbReference>
<dbReference type="InterPro" id="IPR000515">
    <property type="entry name" value="MetI-like"/>
</dbReference>
<dbReference type="RefSeq" id="WP_085751260.1">
    <property type="nucleotide sequence ID" value="NZ_BSPR01000007.1"/>
</dbReference>
<dbReference type="Proteomes" id="UP000193427">
    <property type="component" value="Chromosome"/>
</dbReference>
<dbReference type="Gene3D" id="1.10.3720.10">
    <property type="entry name" value="MetI-like"/>
    <property type="match status" value="1"/>
</dbReference>
<feature type="transmembrane region" description="Helical" evidence="7">
    <location>
        <begin position="113"/>
        <end position="140"/>
    </location>
</feature>
<dbReference type="PANTHER" id="PTHR43744">
    <property type="entry name" value="ABC TRANSPORTER PERMEASE PROTEIN MG189-RELATED-RELATED"/>
    <property type="match status" value="1"/>
</dbReference>
<keyword evidence="5 7" id="KW-1133">Transmembrane helix</keyword>
<dbReference type="InterPro" id="IPR035906">
    <property type="entry name" value="MetI-like_sf"/>
</dbReference>
<evidence type="ECO:0000256" key="1">
    <source>
        <dbReference type="ARBA" id="ARBA00004651"/>
    </source>
</evidence>
<dbReference type="AlphaFoldDB" id="A0A1W6L9S7"/>
<name>A0A1W6L9S7_9BURK</name>
<evidence type="ECO:0000256" key="2">
    <source>
        <dbReference type="ARBA" id="ARBA00022448"/>
    </source>
</evidence>
<evidence type="ECO:0000256" key="5">
    <source>
        <dbReference type="ARBA" id="ARBA00022989"/>
    </source>
</evidence>
<keyword evidence="6 7" id="KW-0472">Membrane</keyword>